<evidence type="ECO:0000313" key="4">
    <source>
        <dbReference type="Proteomes" id="UP001596067"/>
    </source>
</evidence>
<evidence type="ECO:0000259" key="2">
    <source>
        <dbReference type="PROSITE" id="PS50263"/>
    </source>
</evidence>
<name>A0ABW1ERE2_9ACTN</name>
<dbReference type="Proteomes" id="UP001596067">
    <property type="component" value="Unassembled WGS sequence"/>
</dbReference>
<dbReference type="GO" id="GO:0016787">
    <property type="term" value="F:hydrolase activity"/>
    <property type="evidence" value="ECO:0007669"/>
    <property type="project" value="UniProtKB-KW"/>
</dbReference>
<dbReference type="SUPFAM" id="SSF56317">
    <property type="entry name" value="Carbon-nitrogen hydrolase"/>
    <property type="match status" value="1"/>
</dbReference>
<comment type="caution">
    <text evidence="3">The sequence shown here is derived from an EMBL/GenBank/DDBJ whole genome shotgun (WGS) entry which is preliminary data.</text>
</comment>
<dbReference type="InterPro" id="IPR003010">
    <property type="entry name" value="C-N_Hydrolase"/>
</dbReference>
<comment type="similarity">
    <text evidence="1">Belongs to the carbon-nitrogen hydrolase superfamily. NIT1/NIT2 family.</text>
</comment>
<keyword evidence="4" id="KW-1185">Reference proteome</keyword>
<dbReference type="RefSeq" id="WP_313762505.1">
    <property type="nucleotide sequence ID" value="NZ_BAAAVH010000050.1"/>
</dbReference>
<protein>
    <submittedName>
        <fullName evidence="3">Carbon-nitrogen hydrolase family protein</fullName>
    </submittedName>
</protein>
<dbReference type="Gene3D" id="3.60.110.10">
    <property type="entry name" value="Carbon-nitrogen hydrolase"/>
    <property type="match status" value="1"/>
</dbReference>
<dbReference type="PROSITE" id="PS50263">
    <property type="entry name" value="CN_HYDROLASE"/>
    <property type="match status" value="1"/>
</dbReference>
<sequence length="309" mass="34204">MTDRTLATSRPRVALIQTLWDHDPEVNLARTLALLDTVQDVELIILPEFFLGPPFYFPGRAHLKGVIDQPVPGPVFDRLGEVARAKGCYLLCGTVVEREGDRYYNTSVLLDDQGRIAAKARKTHRFAAEMVTVSPSDELVIVDTPFGRLGICVCSDFWIPEVPRTLAMRGAEIIAVPGAALRGNIQITRPCIQANSSFNVCYTLLASAVGEVTGERAGRQVSISVAGHSTVAAPEQLVGTLDEEEGVLIAELDLDRVRELREVDLSFRKSLYFCLHGRRPELYQDLLKPYAGHQDLETLITDYLTARRS</sequence>
<dbReference type="Pfam" id="PF00795">
    <property type="entry name" value="CN_hydrolase"/>
    <property type="match status" value="1"/>
</dbReference>
<accession>A0ABW1ERE2</accession>
<dbReference type="PANTHER" id="PTHR23088">
    <property type="entry name" value="NITRILASE-RELATED"/>
    <property type="match status" value="1"/>
</dbReference>
<reference evidence="4" key="1">
    <citation type="journal article" date="2019" name="Int. J. Syst. Evol. Microbiol.">
        <title>The Global Catalogue of Microorganisms (GCM) 10K type strain sequencing project: providing services to taxonomists for standard genome sequencing and annotation.</title>
        <authorList>
            <consortium name="The Broad Institute Genomics Platform"/>
            <consortium name="The Broad Institute Genome Sequencing Center for Infectious Disease"/>
            <person name="Wu L."/>
            <person name="Ma J."/>
        </authorList>
    </citation>
    <scope>NUCLEOTIDE SEQUENCE [LARGE SCALE GENOMIC DNA]</scope>
    <source>
        <strain evidence="4">CGMCC 4.1469</strain>
    </source>
</reference>
<organism evidence="3 4">
    <name type="scientific">Kitasatospora aburaviensis</name>
    <dbReference type="NCBI Taxonomy" id="67265"/>
    <lineage>
        <taxon>Bacteria</taxon>
        <taxon>Bacillati</taxon>
        <taxon>Actinomycetota</taxon>
        <taxon>Actinomycetes</taxon>
        <taxon>Kitasatosporales</taxon>
        <taxon>Streptomycetaceae</taxon>
        <taxon>Kitasatospora</taxon>
    </lineage>
</organism>
<evidence type="ECO:0000313" key="3">
    <source>
        <dbReference type="EMBL" id="MFC5884158.1"/>
    </source>
</evidence>
<dbReference type="CDD" id="cd07197">
    <property type="entry name" value="nitrilase"/>
    <property type="match status" value="1"/>
</dbReference>
<gene>
    <name evidence="3" type="ORF">ACFP0N_04050</name>
</gene>
<keyword evidence="3" id="KW-0378">Hydrolase</keyword>
<evidence type="ECO:0000256" key="1">
    <source>
        <dbReference type="ARBA" id="ARBA00010613"/>
    </source>
</evidence>
<dbReference type="PANTHER" id="PTHR23088:SF27">
    <property type="entry name" value="DEAMINATED GLUTATHIONE AMIDASE"/>
    <property type="match status" value="1"/>
</dbReference>
<dbReference type="InterPro" id="IPR036526">
    <property type="entry name" value="C-N_Hydrolase_sf"/>
</dbReference>
<feature type="domain" description="CN hydrolase" evidence="2">
    <location>
        <begin position="11"/>
        <end position="254"/>
    </location>
</feature>
<dbReference type="EMBL" id="JBHSOD010000003">
    <property type="protein sequence ID" value="MFC5884158.1"/>
    <property type="molecule type" value="Genomic_DNA"/>
</dbReference>
<proteinExistence type="inferred from homology"/>